<dbReference type="Pfam" id="PF01261">
    <property type="entry name" value="AP_endonuc_2"/>
    <property type="match status" value="1"/>
</dbReference>
<dbReference type="AlphaFoldDB" id="A0A2Z4G8S3"/>
<evidence type="ECO:0000313" key="4">
    <source>
        <dbReference type="Proteomes" id="UP000249873"/>
    </source>
</evidence>
<dbReference type="InterPro" id="IPR050312">
    <property type="entry name" value="IolE/XylAMocC-like"/>
</dbReference>
<dbReference type="PANTHER" id="PTHR12110:SF53">
    <property type="entry name" value="BLR5974 PROTEIN"/>
    <property type="match status" value="1"/>
</dbReference>
<gene>
    <name evidence="3" type="ORF">DJ013_04995</name>
</gene>
<sequence>MKTSLNRRSFIKSTALAATAAALPSLSSFNVAPNLVGISVASYHLRFRDGGSTAHPTWNGALPMTKHLSELGVGGGQIGVRNWDTNYIKQIRDLKESSGMWLEGQIRMPKTESDLVEFETNVKAAKEAGIEIVRVACLSGRRYVNFQTIEEWNTFKKESLKSIRLAEPVMRRHKMKLAIENHKDWTADELVKILKDYDSEYLGCNLDTGNNISFMENPYDVVEKLAPYTMTTHFKDMGIEEYEDGFLLSEVPFGTGFLDLNKMAMTIRRHNPSVKFNLEMMTRDPLPIPFLTDQYWATFGNTTGKDVAKSVKLLRENYNDKPLTRTTRKTFHQQLALEEANQIACLDFARKELGLM</sequence>
<feature type="domain" description="Xylose isomerase-like TIM barrel" evidence="2">
    <location>
        <begin position="113"/>
        <end position="284"/>
    </location>
</feature>
<dbReference type="GO" id="GO:0016853">
    <property type="term" value="F:isomerase activity"/>
    <property type="evidence" value="ECO:0007669"/>
    <property type="project" value="UniProtKB-KW"/>
</dbReference>
<dbReference type="RefSeq" id="WP_111370658.1">
    <property type="nucleotide sequence ID" value="NZ_CP029480.1"/>
</dbReference>
<dbReference type="InterPro" id="IPR036237">
    <property type="entry name" value="Xyl_isomerase-like_sf"/>
</dbReference>
<evidence type="ECO:0000259" key="2">
    <source>
        <dbReference type="Pfam" id="PF01261"/>
    </source>
</evidence>
<dbReference type="EMBL" id="CP029480">
    <property type="protein sequence ID" value="AWV97556.1"/>
    <property type="molecule type" value="Genomic_DNA"/>
</dbReference>
<evidence type="ECO:0000256" key="1">
    <source>
        <dbReference type="SAM" id="SignalP"/>
    </source>
</evidence>
<feature type="chain" id="PRO_5016271493" evidence="1">
    <location>
        <begin position="18"/>
        <end position="356"/>
    </location>
</feature>
<dbReference type="InterPro" id="IPR013022">
    <property type="entry name" value="Xyl_isomerase-like_TIM-brl"/>
</dbReference>
<dbReference type="Gene3D" id="3.20.20.150">
    <property type="entry name" value="Divalent-metal-dependent TIM barrel enzymes"/>
    <property type="match status" value="1"/>
</dbReference>
<evidence type="ECO:0000313" key="3">
    <source>
        <dbReference type="EMBL" id="AWV97556.1"/>
    </source>
</evidence>
<reference evidence="3 4" key="1">
    <citation type="submission" date="2018-05" db="EMBL/GenBank/DDBJ databases">
        <title>Complete genome sequence of Arcticibacterium luteifluviistationis SM1504T, a cytophagaceae bacterium isolated from Arctic surface seawater.</title>
        <authorList>
            <person name="Li Y."/>
            <person name="Qin Q.-L."/>
        </authorList>
    </citation>
    <scope>NUCLEOTIDE SEQUENCE [LARGE SCALE GENOMIC DNA]</scope>
    <source>
        <strain evidence="3 4">SM1504</strain>
    </source>
</reference>
<organism evidence="3 4">
    <name type="scientific">Arcticibacterium luteifluviistationis</name>
    <dbReference type="NCBI Taxonomy" id="1784714"/>
    <lineage>
        <taxon>Bacteria</taxon>
        <taxon>Pseudomonadati</taxon>
        <taxon>Bacteroidota</taxon>
        <taxon>Cytophagia</taxon>
        <taxon>Cytophagales</taxon>
        <taxon>Leadbetterellaceae</taxon>
        <taxon>Arcticibacterium</taxon>
    </lineage>
</organism>
<keyword evidence="4" id="KW-1185">Reference proteome</keyword>
<dbReference type="SUPFAM" id="SSF51658">
    <property type="entry name" value="Xylose isomerase-like"/>
    <property type="match status" value="1"/>
</dbReference>
<dbReference type="PANTHER" id="PTHR12110">
    <property type="entry name" value="HYDROXYPYRUVATE ISOMERASE"/>
    <property type="match status" value="1"/>
</dbReference>
<dbReference type="OrthoDB" id="256906at2"/>
<accession>A0A2Z4G8S3</accession>
<dbReference type="Proteomes" id="UP000249873">
    <property type="component" value="Chromosome"/>
</dbReference>
<dbReference type="InterPro" id="IPR006311">
    <property type="entry name" value="TAT_signal"/>
</dbReference>
<dbReference type="KEGG" id="als:DJ013_04995"/>
<keyword evidence="1" id="KW-0732">Signal</keyword>
<name>A0A2Z4G8S3_9BACT</name>
<keyword evidence="3" id="KW-0413">Isomerase</keyword>
<dbReference type="PROSITE" id="PS51318">
    <property type="entry name" value="TAT"/>
    <property type="match status" value="1"/>
</dbReference>
<protein>
    <submittedName>
        <fullName evidence="3">Xylose isomerase</fullName>
    </submittedName>
</protein>
<feature type="signal peptide" evidence="1">
    <location>
        <begin position="1"/>
        <end position="17"/>
    </location>
</feature>
<proteinExistence type="predicted"/>